<organism evidence="12 13">
    <name type="scientific">Bartonella apihabitans</name>
    <dbReference type="NCBI Taxonomy" id="2750929"/>
    <lineage>
        <taxon>Bacteria</taxon>
        <taxon>Pseudomonadati</taxon>
        <taxon>Pseudomonadota</taxon>
        <taxon>Alphaproteobacteria</taxon>
        <taxon>Hyphomicrobiales</taxon>
        <taxon>Bartonellaceae</taxon>
        <taxon>Bartonella</taxon>
    </lineage>
</organism>
<dbReference type="GO" id="GO:0005524">
    <property type="term" value="F:ATP binding"/>
    <property type="evidence" value="ECO:0007669"/>
    <property type="project" value="UniProtKB-KW"/>
</dbReference>
<dbReference type="GO" id="GO:0140359">
    <property type="term" value="F:ABC-type transporter activity"/>
    <property type="evidence" value="ECO:0007669"/>
    <property type="project" value="InterPro"/>
</dbReference>
<proteinExistence type="predicted"/>
<dbReference type="Pfam" id="PF00664">
    <property type="entry name" value="ABC_membrane"/>
    <property type="match status" value="1"/>
</dbReference>
<dbReference type="GO" id="GO:0006508">
    <property type="term" value="P:proteolysis"/>
    <property type="evidence" value="ECO:0007669"/>
    <property type="project" value="InterPro"/>
</dbReference>
<keyword evidence="5 8" id="KW-1133">Transmembrane helix</keyword>
<gene>
    <name evidence="12" type="ORF">BBC0178_018350</name>
</gene>
<evidence type="ECO:0000313" key="12">
    <source>
        <dbReference type="EMBL" id="AQT43285.1"/>
    </source>
</evidence>
<dbReference type="RefSeq" id="WP_225868309.1">
    <property type="nucleotide sequence ID" value="NZ_CP015820.1"/>
</dbReference>
<feature type="compositionally biased region" description="Basic and acidic residues" evidence="7">
    <location>
        <begin position="45"/>
        <end position="56"/>
    </location>
</feature>
<dbReference type="SUPFAM" id="SSF90123">
    <property type="entry name" value="ABC transporter transmembrane region"/>
    <property type="match status" value="1"/>
</dbReference>
<name>A0A1U9MDB2_9HYPH</name>
<accession>A0A1U9MDB2</accession>
<feature type="domain" description="Peptidase C39" evidence="11">
    <location>
        <begin position="123"/>
        <end position="246"/>
    </location>
</feature>
<dbReference type="InterPro" id="IPR027417">
    <property type="entry name" value="P-loop_NTPase"/>
</dbReference>
<keyword evidence="6 8" id="KW-0472">Membrane</keyword>
<dbReference type="SMART" id="SM00382">
    <property type="entry name" value="AAA"/>
    <property type="match status" value="1"/>
</dbReference>
<dbReference type="InterPro" id="IPR003439">
    <property type="entry name" value="ABC_transporter-like_ATP-bd"/>
</dbReference>
<feature type="transmembrane region" description="Helical" evidence="8">
    <location>
        <begin position="390"/>
        <end position="415"/>
    </location>
</feature>
<evidence type="ECO:0000259" key="11">
    <source>
        <dbReference type="PROSITE" id="PS50990"/>
    </source>
</evidence>
<feature type="domain" description="ABC transporter" evidence="9">
    <location>
        <begin position="596"/>
        <end position="831"/>
    </location>
</feature>
<evidence type="ECO:0000256" key="8">
    <source>
        <dbReference type="SAM" id="Phobius"/>
    </source>
</evidence>
<keyword evidence="3" id="KW-0547">Nucleotide-binding</keyword>
<feature type="domain" description="ABC transmembrane type-1" evidence="10">
    <location>
        <begin position="286"/>
        <end position="562"/>
    </location>
</feature>
<dbReference type="InterPro" id="IPR003593">
    <property type="entry name" value="AAA+_ATPase"/>
</dbReference>
<dbReference type="GO" id="GO:0005886">
    <property type="term" value="C:plasma membrane"/>
    <property type="evidence" value="ECO:0007669"/>
    <property type="project" value="UniProtKB-SubCell"/>
</dbReference>
<dbReference type="InterPro" id="IPR039421">
    <property type="entry name" value="Type_1_exporter"/>
</dbReference>
<dbReference type="Pfam" id="PF00005">
    <property type="entry name" value="ABC_tran"/>
    <property type="match status" value="1"/>
</dbReference>
<dbReference type="GO" id="GO:0008233">
    <property type="term" value="F:peptidase activity"/>
    <property type="evidence" value="ECO:0007669"/>
    <property type="project" value="InterPro"/>
</dbReference>
<evidence type="ECO:0000256" key="4">
    <source>
        <dbReference type="ARBA" id="ARBA00022840"/>
    </source>
</evidence>
<dbReference type="PROSITE" id="PS50929">
    <property type="entry name" value="ABC_TM1F"/>
    <property type="match status" value="1"/>
</dbReference>
<dbReference type="PROSITE" id="PS50893">
    <property type="entry name" value="ABC_TRANSPORTER_2"/>
    <property type="match status" value="1"/>
</dbReference>
<dbReference type="SUPFAM" id="SSF52540">
    <property type="entry name" value="P-loop containing nucleoside triphosphate hydrolases"/>
    <property type="match status" value="1"/>
</dbReference>
<dbReference type="Gene3D" id="1.20.1560.10">
    <property type="entry name" value="ABC transporter type 1, transmembrane domain"/>
    <property type="match status" value="1"/>
</dbReference>
<feature type="transmembrane region" description="Helical" evidence="8">
    <location>
        <begin position="273"/>
        <end position="297"/>
    </location>
</feature>
<evidence type="ECO:0000256" key="3">
    <source>
        <dbReference type="ARBA" id="ARBA00022741"/>
    </source>
</evidence>
<dbReference type="InterPro" id="IPR011527">
    <property type="entry name" value="ABC1_TM_dom"/>
</dbReference>
<evidence type="ECO:0000256" key="2">
    <source>
        <dbReference type="ARBA" id="ARBA00022692"/>
    </source>
</evidence>
<evidence type="ECO:0000256" key="6">
    <source>
        <dbReference type="ARBA" id="ARBA00023136"/>
    </source>
</evidence>
<dbReference type="PANTHER" id="PTHR24221">
    <property type="entry name" value="ATP-BINDING CASSETTE SUB-FAMILY B"/>
    <property type="match status" value="1"/>
</dbReference>
<evidence type="ECO:0000256" key="7">
    <source>
        <dbReference type="SAM" id="MobiDB-lite"/>
    </source>
</evidence>
<reference evidence="12 13" key="1">
    <citation type="submission" date="2016-11" db="EMBL/GenBank/DDBJ databases">
        <title>Comparative genomics of Bartonella apis.</title>
        <authorList>
            <person name="Engel P."/>
        </authorList>
    </citation>
    <scope>NUCLEOTIDE SEQUENCE [LARGE SCALE GENOMIC DNA]</scope>
    <source>
        <strain evidence="12 13">BBC0178</strain>
    </source>
</reference>
<dbReference type="GO" id="GO:0034040">
    <property type="term" value="F:ATPase-coupled lipid transmembrane transporter activity"/>
    <property type="evidence" value="ECO:0007669"/>
    <property type="project" value="TreeGrafter"/>
</dbReference>
<feature type="compositionally biased region" description="Basic and acidic residues" evidence="7">
    <location>
        <begin position="89"/>
        <end position="107"/>
    </location>
</feature>
<protein>
    <submittedName>
        <fullName evidence="12">ATP-binding cassette, subfamily C, LapB</fullName>
    </submittedName>
</protein>
<evidence type="ECO:0000256" key="5">
    <source>
        <dbReference type="ARBA" id="ARBA00022989"/>
    </source>
</evidence>
<evidence type="ECO:0000259" key="10">
    <source>
        <dbReference type="PROSITE" id="PS50929"/>
    </source>
</evidence>
<keyword evidence="4 12" id="KW-0067">ATP-binding</keyword>
<dbReference type="PANTHER" id="PTHR24221:SF248">
    <property type="entry name" value="ABC TRANSPORTER TRANSMEMBRANE REGION"/>
    <property type="match status" value="1"/>
</dbReference>
<evidence type="ECO:0000313" key="13">
    <source>
        <dbReference type="Proteomes" id="UP000189660"/>
    </source>
</evidence>
<dbReference type="InterPro" id="IPR036640">
    <property type="entry name" value="ABC1_TM_sf"/>
</dbReference>
<keyword evidence="13" id="KW-1185">Reference proteome</keyword>
<dbReference type="EMBL" id="CP015820">
    <property type="protein sequence ID" value="AQT43285.1"/>
    <property type="molecule type" value="Genomic_DNA"/>
</dbReference>
<dbReference type="GO" id="GO:0016887">
    <property type="term" value="F:ATP hydrolysis activity"/>
    <property type="evidence" value="ECO:0007669"/>
    <property type="project" value="InterPro"/>
</dbReference>
<dbReference type="InterPro" id="IPR005074">
    <property type="entry name" value="Peptidase_C39"/>
</dbReference>
<sequence>MTSFDHFTGKFAFSPRGINAFSPADEENDEQKNTIANGRSAQSKINDKLENGRREPYGTSLENSGEMSAESAGKQQKLNGAREALGAKGEGRKTGPKPSHAERDTSQKQRKTANSARENNENRNNALFMGKWVDVLLLAARQLNIPVSNELVRNAAKWSSGAQKHETIVDIALSCGLAATFVEVAPTAISSVMMPAILQIDGELGLITAKEGASGIVDFVVDNNVFRKRIAFDTLTRGKQKIELLVLERHLSVHDDRLDEYLQKKPKSWFKGLFVANWPIFLQLGLGSLIGNLLAIGTSLFAMQVWDRVVPGRSTNTLWVLASGVALALLLEFILKTTRVAVTDHFGKQADLKLSAMFYARVLNIRNDARPRSPGTLISQLRDLDQMRELLTSTTLGVLIDLPFVVSFLFIIWLIGGYVVLVPIAAIPFIVLPGIFAQIPLAKLSNQGLEESAMRNAILMESIYRAEDIKLLQAEPRFRRLWGEVNKVSGNISLKQREIASMLMNFSQTMQQIAYVGVVIAGVYGILDAKLSFGAVLACSILTSRTIAPLSQIPAILSKLQNARVGKKGLDGLLTLPVDHDSDKDYYHKPVLRGKYDLQDLVYLYGPQEKPALIVPRLHIKPGEKIAILGRVGAGKSTLLRLFAGLSAPVQGRVLLDDTPIGMIDIADIRRDVGAMFQESSLFYGTLRDNLLAANPLATDEDILKAMHLSCADQLLLNQPHGLDLKLRESGVGLSGGQKQTLMLARLFLRSPHIMLLDEPTASLDEATEVAVLERMKSWIGNKTFIVATHRYPVLKLVDRIIVVDNGRIVRDGSKDEMLGLDSAAFATASAPNDNQARG</sequence>
<dbReference type="AlphaFoldDB" id="A0A1U9MDB2"/>
<dbReference type="KEGG" id="bapa:BBC0178_018350"/>
<feature type="transmembrane region" description="Helical" evidence="8">
    <location>
        <begin position="317"/>
        <end position="335"/>
    </location>
</feature>
<dbReference type="CDD" id="cd18587">
    <property type="entry name" value="ABC_6TM_LapB_like"/>
    <property type="match status" value="1"/>
</dbReference>
<keyword evidence="2 8" id="KW-0812">Transmembrane</keyword>
<dbReference type="Proteomes" id="UP000189660">
    <property type="component" value="Chromosome"/>
</dbReference>
<evidence type="ECO:0000259" key="9">
    <source>
        <dbReference type="PROSITE" id="PS50893"/>
    </source>
</evidence>
<dbReference type="InterPro" id="IPR017750">
    <property type="entry name" value="ATPase_T1SS"/>
</dbReference>
<feature type="transmembrane region" description="Helical" evidence="8">
    <location>
        <begin position="421"/>
        <end position="442"/>
    </location>
</feature>
<feature type="region of interest" description="Disordered" evidence="7">
    <location>
        <begin position="1"/>
        <end position="122"/>
    </location>
</feature>
<dbReference type="Gene3D" id="3.40.50.300">
    <property type="entry name" value="P-loop containing nucleotide triphosphate hydrolases"/>
    <property type="match status" value="1"/>
</dbReference>
<evidence type="ECO:0000256" key="1">
    <source>
        <dbReference type="ARBA" id="ARBA00004651"/>
    </source>
</evidence>
<feature type="compositionally biased region" description="Low complexity" evidence="7">
    <location>
        <begin position="113"/>
        <end position="122"/>
    </location>
</feature>
<dbReference type="PROSITE" id="PS50990">
    <property type="entry name" value="PEPTIDASE_C39"/>
    <property type="match status" value="1"/>
</dbReference>
<dbReference type="Gene3D" id="3.90.70.10">
    <property type="entry name" value="Cysteine proteinases"/>
    <property type="match status" value="1"/>
</dbReference>
<feature type="compositionally biased region" description="Polar residues" evidence="7">
    <location>
        <begin position="33"/>
        <end position="44"/>
    </location>
</feature>
<comment type="subcellular location">
    <subcellularLocation>
        <location evidence="1">Cell membrane</location>
        <topology evidence="1">Multi-pass membrane protein</topology>
    </subcellularLocation>
</comment>
<dbReference type="NCBIfam" id="TIGR03375">
    <property type="entry name" value="type_I_sec_LssB"/>
    <property type="match status" value="1"/>
</dbReference>